<proteinExistence type="predicted"/>
<reference evidence="1" key="2">
    <citation type="submission" date="2021-08" db="EMBL/GenBank/DDBJ databases">
        <authorList>
            <person name="Tani A."/>
            <person name="Ola A."/>
            <person name="Ogura Y."/>
            <person name="Katsura K."/>
            <person name="Hayashi T."/>
        </authorList>
    </citation>
    <scope>NUCLEOTIDE SEQUENCE</scope>
    <source>
        <strain evidence="1">KCTC 52305</strain>
    </source>
</reference>
<accession>A0ABQ4QX02</accession>
<comment type="caution">
    <text evidence="1">The sequence shown here is derived from an EMBL/GenBank/DDBJ whole genome shotgun (WGS) entry which is preliminary data.</text>
</comment>
<evidence type="ECO:0000313" key="1">
    <source>
        <dbReference type="EMBL" id="GJD49586.1"/>
    </source>
</evidence>
<reference evidence="1" key="1">
    <citation type="journal article" date="2021" name="Front. Microbiol.">
        <title>Comprehensive Comparative Genomics and Phenotyping of Methylobacterium Species.</title>
        <authorList>
            <person name="Alessa O."/>
            <person name="Ogura Y."/>
            <person name="Fujitani Y."/>
            <person name="Takami H."/>
            <person name="Hayashi T."/>
            <person name="Sahin N."/>
            <person name="Tani A."/>
        </authorList>
    </citation>
    <scope>NUCLEOTIDE SEQUENCE</scope>
    <source>
        <strain evidence="1">KCTC 52305</strain>
    </source>
</reference>
<dbReference type="EMBL" id="BPQH01000006">
    <property type="protein sequence ID" value="GJD49586.1"/>
    <property type="molecule type" value="Genomic_DNA"/>
</dbReference>
<keyword evidence="2" id="KW-1185">Reference proteome</keyword>
<protein>
    <submittedName>
        <fullName evidence="1">Uncharacterized protein</fullName>
    </submittedName>
</protein>
<evidence type="ECO:0000313" key="2">
    <source>
        <dbReference type="Proteomes" id="UP001055167"/>
    </source>
</evidence>
<name>A0ABQ4QX02_9HYPH</name>
<organism evidence="1 2">
    <name type="scientific">Methylobacterium crusticola</name>
    <dbReference type="NCBI Taxonomy" id="1697972"/>
    <lineage>
        <taxon>Bacteria</taxon>
        <taxon>Pseudomonadati</taxon>
        <taxon>Pseudomonadota</taxon>
        <taxon>Alphaproteobacteria</taxon>
        <taxon>Hyphomicrobiales</taxon>
        <taxon>Methylobacteriaceae</taxon>
        <taxon>Methylobacterium</taxon>
    </lineage>
</organism>
<dbReference type="Proteomes" id="UP001055167">
    <property type="component" value="Unassembled WGS sequence"/>
</dbReference>
<gene>
    <name evidence="1" type="ORF">OPKNFCMD_2318</name>
</gene>
<sequence>MHILNSVPRWAQRRMSRHIARRGDGMVVRWIAFRPGEPAEDADAAAAEPPAGSGNVVPFARRFPVEADAGARLRHLRG</sequence>